<dbReference type="PANTHER" id="PTHR43762">
    <property type="entry name" value="L-GULONOLACTONE OXIDASE"/>
    <property type="match status" value="1"/>
</dbReference>
<dbReference type="Gene3D" id="3.30.70.2520">
    <property type="match status" value="1"/>
</dbReference>
<protein>
    <recommendedName>
        <fullName evidence="2">D-arabinono-1,4-lactone oxidase C-terminal domain-containing protein</fullName>
    </recommendedName>
</protein>
<dbReference type="Pfam" id="PF04030">
    <property type="entry name" value="ALO"/>
    <property type="match status" value="1"/>
</dbReference>
<dbReference type="InterPro" id="IPR016171">
    <property type="entry name" value="Vanillyl_alc_oxidase_C-sub2"/>
</dbReference>
<feature type="non-terminal residue" evidence="3">
    <location>
        <position position="1"/>
    </location>
</feature>
<dbReference type="InterPro" id="IPR007173">
    <property type="entry name" value="ALO_C"/>
</dbReference>
<reference evidence="3" key="1">
    <citation type="submission" date="2018-05" db="EMBL/GenBank/DDBJ databases">
        <authorList>
            <person name="Lanie J.A."/>
            <person name="Ng W.-L."/>
            <person name="Kazmierczak K.M."/>
            <person name="Andrzejewski T.M."/>
            <person name="Davidsen T.M."/>
            <person name="Wayne K.J."/>
            <person name="Tettelin H."/>
            <person name="Glass J.I."/>
            <person name="Rusch D."/>
            <person name="Podicherti R."/>
            <person name="Tsui H.-C.T."/>
            <person name="Winkler M.E."/>
        </authorList>
    </citation>
    <scope>NUCLEOTIDE SEQUENCE</scope>
</reference>
<dbReference type="AlphaFoldDB" id="A0A382KDQ8"/>
<dbReference type="GO" id="GO:0003885">
    <property type="term" value="F:D-arabinono-1,4-lactone oxidase activity"/>
    <property type="evidence" value="ECO:0007669"/>
    <property type="project" value="InterPro"/>
</dbReference>
<dbReference type="EMBL" id="UINC01079980">
    <property type="protein sequence ID" value="SVC22498.1"/>
    <property type="molecule type" value="Genomic_DNA"/>
</dbReference>
<feature type="domain" description="D-arabinono-1,4-lactone oxidase C-terminal" evidence="2">
    <location>
        <begin position="4"/>
        <end position="73"/>
    </location>
</feature>
<sequence length="78" mass="9530">SISVHRMFDESHDELFNLVEPIFWKYEGRPHWGKIHSLDYSELRALYPKFDEFVELRNELDPEARMLNPHLRQLFEVD</sequence>
<evidence type="ECO:0000256" key="1">
    <source>
        <dbReference type="ARBA" id="ARBA00023002"/>
    </source>
</evidence>
<organism evidence="3">
    <name type="scientific">marine metagenome</name>
    <dbReference type="NCBI Taxonomy" id="408172"/>
    <lineage>
        <taxon>unclassified sequences</taxon>
        <taxon>metagenomes</taxon>
        <taxon>ecological metagenomes</taxon>
    </lineage>
</organism>
<dbReference type="Gene3D" id="1.10.45.10">
    <property type="entry name" value="Vanillyl-alcohol Oxidase, Chain A, domain 4"/>
    <property type="match status" value="1"/>
</dbReference>
<evidence type="ECO:0000313" key="3">
    <source>
        <dbReference type="EMBL" id="SVC22498.1"/>
    </source>
</evidence>
<gene>
    <name evidence="3" type="ORF">METZ01_LOCUS275352</name>
</gene>
<keyword evidence="1" id="KW-0560">Oxidoreductase</keyword>
<dbReference type="GO" id="GO:0016020">
    <property type="term" value="C:membrane"/>
    <property type="evidence" value="ECO:0007669"/>
    <property type="project" value="InterPro"/>
</dbReference>
<dbReference type="InterPro" id="IPR010031">
    <property type="entry name" value="FAD_lactone_oxidase-like"/>
</dbReference>
<name>A0A382KDQ8_9ZZZZ</name>
<evidence type="ECO:0000259" key="2">
    <source>
        <dbReference type="Pfam" id="PF04030"/>
    </source>
</evidence>
<dbReference type="PANTHER" id="PTHR43762:SF1">
    <property type="entry name" value="D-ARABINONO-1,4-LACTONE OXIDASE"/>
    <property type="match status" value="1"/>
</dbReference>
<accession>A0A382KDQ8</accession>
<proteinExistence type="predicted"/>